<sequence length="70" mass="8038">MSLRGAQGRRPKRRSNLQIIWDCFASLAMTSLSQITTGIQAVLKISEARVCRIAMYDTTFDMTLRKIIFR</sequence>
<name>A0A419EXX3_9BACT</name>
<proteinExistence type="predicted"/>
<protein>
    <submittedName>
        <fullName evidence="1">Uncharacterized protein</fullName>
    </submittedName>
</protein>
<comment type="caution">
    <text evidence="1">The sequence shown here is derived from an EMBL/GenBank/DDBJ whole genome shotgun (WGS) entry which is preliminary data.</text>
</comment>
<reference evidence="1 2" key="1">
    <citation type="journal article" date="2017" name="ISME J.">
        <title>Energy and carbon metabolisms in a deep terrestrial subsurface fluid microbial community.</title>
        <authorList>
            <person name="Momper L."/>
            <person name="Jungbluth S.P."/>
            <person name="Lee M.D."/>
            <person name="Amend J.P."/>
        </authorList>
    </citation>
    <scope>NUCLEOTIDE SEQUENCE [LARGE SCALE GENOMIC DNA]</scope>
    <source>
        <strain evidence="1">SURF_17</strain>
    </source>
</reference>
<dbReference type="AlphaFoldDB" id="A0A419EXX3"/>
<evidence type="ECO:0000313" key="2">
    <source>
        <dbReference type="Proteomes" id="UP000285961"/>
    </source>
</evidence>
<evidence type="ECO:0000313" key="1">
    <source>
        <dbReference type="EMBL" id="RJP69612.1"/>
    </source>
</evidence>
<gene>
    <name evidence="1" type="ORF">C4532_10730</name>
</gene>
<organism evidence="1 2">
    <name type="scientific">Candidatus Abyssobacteria bacterium SURF_17</name>
    <dbReference type="NCBI Taxonomy" id="2093361"/>
    <lineage>
        <taxon>Bacteria</taxon>
        <taxon>Pseudomonadati</taxon>
        <taxon>Candidatus Hydrogenedentota</taxon>
        <taxon>Candidatus Abyssobacteria</taxon>
    </lineage>
</organism>
<dbReference type="EMBL" id="QZKI01000080">
    <property type="protein sequence ID" value="RJP69612.1"/>
    <property type="molecule type" value="Genomic_DNA"/>
</dbReference>
<accession>A0A419EXX3</accession>
<dbReference type="Proteomes" id="UP000285961">
    <property type="component" value="Unassembled WGS sequence"/>
</dbReference>